<sequence>MVLAIPTLPSEQEIIQKCREACAANPKAFIRGTPLIDSTGTPYAWVRFGYSDVYMEDARTQQYVADIVKQDDAAPVRVPAVYSFFKSQGRGYIVMELIDGEVCSNADADLVAAAVQYLIAIKAPTDQPGPIGGGPVCHTLFPDVRSSVTYSSVDWLEKHMNGILAHVGRLQRLSLKSQVKTYGLSLCPSDMRRKNFLKDREGKIVAIDFNCTCFLPISFFEVALYHHDDFTHLIRQRIVYPTSAQSDTLHKALKTLVPFGTDKLGLPRELKAQTVIVW</sequence>
<keyword evidence="2" id="KW-1185">Reference proteome</keyword>
<dbReference type="OrthoDB" id="3250044at2759"/>
<evidence type="ECO:0000313" key="1">
    <source>
        <dbReference type="EMBL" id="KAF5340394.1"/>
    </source>
</evidence>
<comment type="caution">
    <text evidence="1">The sequence shown here is derived from an EMBL/GenBank/DDBJ whole genome shotgun (WGS) entry which is preliminary data.</text>
</comment>
<reference evidence="1 2" key="1">
    <citation type="journal article" date="2020" name="ISME J.">
        <title>Uncovering the hidden diversity of litter-decomposition mechanisms in mushroom-forming fungi.</title>
        <authorList>
            <person name="Floudas D."/>
            <person name="Bentzer J."/>
            <person name="Ahren D."/>
            <person name="Johansson T."/>
            <person name="Persson P."/>
            <person name="Tunlid A."/>
        </authorList>
    </citation>
    <scope>NUCLEOTIDE SEQUENCE [LARGE SCALE GENOMIC DNA]</scope>
    <source>
        <strain evidence="1 2">CBS 175.51</strain>
    </source>
</reference>
<dbReference type="EMBL" id="JAACJK010000004">
    <property type="protein sequence ID" value="KAF5340394.1"/>
    <property type="molecule type" value="Genomic_DNA"/>
</dbReference>
<dbReference type="InterPro" id="IPR011009">
    <property type="entry name" value="Kinase-like_dom_sf"/>
</dbReference>
<organism evidence="1 2">
    <name type="scientific">Ephemerocybe angulata</name>
    <dbReference type="NCBI Taxonomy" id="980116"/>
    <lineage>
        <taxon>Eukaryota</taxon>
        <taxon>Fungi</taxon>
        <taxon>Dikarya</taxon>
        <taxon>Basidiomycota</taxon>
        <taxon>Agaricomycotina</taxon>
        <taxon>Agaricomycetes</taxon>
        <taxon>Agaricomycetidae</taxon>
        <taxon>Agaricales</taxon>
        <taxon>Agaricineae</taxon>
        <taxon>Psathyrellaceae</taxon>
        <taxon>Ephemerocybe</taxon>
    </lineage>
</organism>
<evidence type="ECO:0000313" key="2">
    <source>
        <dbReference type="Proteomes" id="UP000541558"/>
    </source>
</evidence>
<dbReference type="Proteomes" id="UP000541558">
    <property type="component" value="Unassembled WGS sequence"/>
</dbReference>
<name>A0A8H5FKQ9_9AGAR</name>
<accession>A0A8H5FKQ9</accession>
<evidence type="ECO:0008006" key="3">
    <source>
        <dbReference type="Google" id="ProtNLM"/>
    </source>
</evidence>
<proteinExistence type="predicted"/>
<dbReference type="SUPFAM" id="SSF56112">
    <property type="entry name" value="Protein kinase-like (PK-like)"/>
    <property type="match status" value="1"/>
</dbReference>
<protein>
    <recommendedName>
        <fullName evidence="3">Aminoglycoside phosphotransferase domain-containing protein</fullName>
    </recommendedName>
</protein>
<dbReference type="AlphaFoldDB" id="A0A8H5FKQ9"/>
<gene>
    <name evidence="1" type="ORF">D9611_007912</name>
</gene>